<comment type="caution">
    <text evidence="2">The sequence shown here is derived from an EMBL/GenBank/DDBJ whole genome shotgun (WGS) entry which is preliminary data.</text>
</comment>
<proteinExistence type="predicted"/>
<protein>
    <submittedName>
        <fullName evidence="2">Uncharacterized protein</fullName>
    </submittedName>
</protein>
<reference evidence="2 3" key="1">
    <citation type="submission" date="2020-05" db="EMBL/GenBank/DDBJ databases">
        <title>Genomic Encyclopedia of Type Strains, Phase IV (KMG-V): Genome sequencing to study the core and pangenomes of soil and plant-associated prokaryotes.</title>
        <authorList>
            <person name="Whitman W."/>
        </authorList>
    </citation>
    <scope>NUCLEOTIDE SEQUENCE [LARGE SCALE GENOMIC DNA]</scope>
    <source>
        <strain evidence="2 3">9A</strain>
    </source>
</reference>
<name>A0ABX2FKE7_9BACT</name>
<feature type="transmembrane region" description="Helical" evidence="1">
    <location>
        <begin position="99"/>
        <end position="121"/>
    </location>
</feature>
<keyword evidence="3" id="KW-1185">Reference proteome</keyword>
<keyword evidence="1" id="KW-0812">Transmembrane</keyword>
<gene>
    <name evidence="2" type="ORF">HNP98_000402</name>
</gene>
<keyword evidence="1" id="KW-0472">Membrane</keyword>
<dbReference type="EMBL" id="JABSNP010000002">
    <property type="protein sequence ID" value="NRT17595.1"/>
    <property type="molecule type" value="Genomic_DNA"/>
</dbReference>
<accession>A0ABX2FKE7</accession>
<sequence length="234" mass="26581">MATLSAWPAWTPPGTRVRPCCQWWGGKRFCLKIMHKNEGFAVACGLLVISLFTPVFVDEGNPILLLLVPGFLLGWLILFLIAVFRVFNRDYLSWKKRLIPFYLLITPLALIAVGSICTSIINRERDWLTVESYDFTGSDIILFRKDGEYQHRRGSPLGSSGPSFGRYERRDSLLILRPNSGKNRLPTVRIAGLSRLVIRPYGEFEKHRNNSSVRLIALDSAGNSLAVFRIIERN</sequence>
<evidence type="ECO:0000313" key="3">
    <source>
        <dbReference type="Proteomes" id="UP000779507"/>
    </source>
</evidence>
<feature type="transmembrane region" description="Helical" evidence="1">
    <location>
        <begin position="63"/>
        <end position="87"/>
    </location>
</feature>
<evidence type="ECO:0000313" key="2">
    <source>
        <dbReference type="EMBL" id="NRT17595.1"/>
    </source>
</evidence>
<keyword evidence="1" id="KW-1133">Transmembrane helix</keyword>
<organism evidence="2 3">
    <name type="scientific">Hymenobacter caeli</name>
    <dbReference type="NCBI Taxonomy" id="2735894"/>
    <lineage>
        <taxon>Bacteria</taxon>
        <taxon>Pseudomonadati</taxon>
        <taxon>Bacteroidota</taxon>
        <taxon>Cytophagia</taxon>
        <taxon>Cytophagales</taxon>
        <taxon>Hymenobacteraceae</taxon>
        <taxon>Hymenobacter</taxon>
    </lineage>
</organism>
<dbReference type="Proteomes" id="UP000779507">
    <property type="component" value="Unassembled WGS sequence"/>
</dbReference>
<evidence type="ECO:0000256" key="1">
    <source>
        <dbReference type="SAM" id="Phobius"/>
    </source>
</evidence>
<feature type="transmembrane region" description="Helical" evidence="1">
    <location>
        <begin position="39"/>
        <end position="57"/>
    </location>
</feature>